<proteinExistence type="predicted"/>
<accession>A0A0F9PP78</accession>
<dbReference type="EMBL" id="LAZR01002286">
    <property type="protein sequence ID" value="KKN31989.1"/>
    <property type="molecule type" value="Genomic_DNA"/>
</dbReference>
<name>A0A0F9PP78_9ZZZZ</name>
<comment type="caution">
    <text evidence="2">The sequence shown here is derived from an EMBL/GenBank/DDBJ whole genome shotgun (WGS) entry which is preliminary data.</text>
</comment>
<protein>
    <recommendedName>
        <fullName evidence="1">Carboxylesterase type B domain-containing protein</fullName>
    </recommendedName>
</protein>
<dbReference type="Pfam" id="PF00135">
    <property type="entry name" value="COesterase"/>
    <property type="match status" value="1"/>
</dbReference>
<reference evidence="2" key="1">
    <citation type="journal article" date="2015" name="Nature">
        <title>Complex archaea that bridge the gap between prokaryotes and eukaryotes.</title>
        <authorList>
            <person name="Spang A."/>
            <person name="Saw J.H."/>
            <person name="Jorgensen S.L."/>
            <person name="Zaremba-Niedzwiedzka K."/>
            <person name="Martijn J."/>
            <person name="Lind A.E."/>
            <person name="van Eijk R."/>
            <person name="Schleper C."/>
            <person name="Guy L."/>
            <person name="Ettema T.J."/>
        </authorList>
    </citation>
    <scope>NUCLEOTIDE SEQUENCE</scope>
</reference>
<dbReference type="AlphaFoldDB" id="A0A0F9PP78"/>
<evidence type="ECO:0000259" key="1">
    <source>
        <dbReference type="Pfam" id="PF00135"/>
    </source>
</evidence>
<dbReference type="PANTHER" id="PTHR45580:SF6">
    <property type="entry name" value="CARBOXYLESTERASE TYPE B DOMAIN-CONTAINING PROTEIN"/>
    <property type="match status" value="1"/>
</dbReference>
<dbReference type="SUPFAM" id="SSF53474">
    <property type="entry name" value="alpha/beta-Hydrolases"/>
    <property type="match status" value="1"/>
</dbReference>
<dbReference type="Gene3D" id="3.40.50.1820">
    <property type="entry name" value="alpha/beta hydrolase"/>
    <property type="match status" value="1"/>
</dbReference>
<sequence>MLIIETIYGKVQGYNENGVKIFKKILYAEPPIDEIKFAPFAAKKPWEGVLDATQYGSVAYQEYTELIDFLSKIGPENEEYLNLMPGLL</sequence>
<dbReference type="InterPro" id="IPR029058">
    <property type="entry name" value="AB_hydrolase_fold"/>
</dbReference>
<evidence type="ECO:0000313" key="2">
    <source>
        <dbReference type="EMBL" id="KKN31989.1"/>
    </source>
</evidence>
<feature type="domain" description="Carboxylesterase type B" evidence="1">
    <location>
        <begin position="3"/>
        <end position="71"/>
    </location>
</feature>
<organism evidence="2">
    <name type="scientific">marine sediment metagenome</name>
    <dbReference type="NCBI Taxonomy" id="412755"/>
    <lineage>
        <taxon>unclassified sequences</taxon>
        <taxon>metagenomes</taxon>
        <taxon>ecological metagenomes</taxon>
    </lineage>
</organism>
<gene>
    <name evidence="2" type="ORF">LCGC14_0818460</name>
</gene>
<dbReference type="InterPro" id="IPR002018">
    <property type="entry name" value="CarbesteraseB"/>
</dbReference>
<dbReference type="PANTHER" id="PTHR45580">
    <property type="entry name" value="PROTEIN CBG05369"/>
    <property type="match status" value="1"/>
</dbReference>